<dbReference type="Proteomes" id="UP000559404">
    <property type="component" value="Unassembled WGS sequence"/>
</dbReference>
<keyword evidence="5" id="KW-1185">Reference proteome</keyword>
<evidence type="ECO:0000313" key="5">
    <source>
        <dbReference type="Proteomes" id="UP000559404"/>
    </source>
</evidence>
<feature type="region of interest" description="Disordered" evidence="1">
    <location>
        <begin position="1"/>
        <end position="30"/>
    </location>
</feature>
<reference evidence="4 5" key="1">
    <citation type="submission" date="2020-07" db="EMBL/GenBank/DDBJ databases">
        <authorList>
            <person name="Li M."/>
        </authorList>
    </citation>
    <scope>NUCLEOTIDE SEQUENCE [LARGE SCALE GENOMIC DNA]</scope>
    <source>
        <strain evidence="4 5">DSM 23284</strain>
    </source>
</reference>
<sequence length="235" mass="26013">MDRATSLPKDGAAREAQDVPESARRNARPPKPRRRKFVRWLLVLALAVVVIGGGFLVGGFFRFAGMVTAAEPATLTGADAIVVLTGGRERVKKALMLLEEGRANRLLISGVHPDTRPEQIVALTSSNPALFRCCVDLDRIANNTLENAAETAKWARSRHFDSLLVVTSAYHMPRAMLELRSVAPDLQLIPAKVQSADLPLERWYADPQTTRLLLREYVKYMLTWLRIGMVDGALS</sequence>
<dbReference type="EMBL" id="JACEON010000005">
    <property type="protein sequence ID" value="MBA4611525.1"/>
    <property type="molecule type" value="Genomic_DNA"/>
</dbReference>
<evidence type="ECO:0000313" key="4">
    <source>
        <dbReference type="EMBL" id="MBA4611525.1"/>
    </source>
</evidence>
<protein>
    <submittedName>
        <fullName evidence="4">YdcF family protein</fullName>
    </submittedName>
</protein>
<comment type="caution">
    <text evidence="4">The sequence shown here is derived from an EMBL/GenBank/DDBJ whole genome shotgun (WGS) entry which is preliminary data.</text>
</comment>
<dbReference type="CDD" id="cd06259">
    <property type="entry name" value="YdcF-like"/>
    <property type="match status" value="1"/>
</dbReference>
<feature type="domain" description="DUF218" evidence="3">
    <location>
        <begin position="79"/>
        <end position="219"/>
    </location>
</feature>
<feature type="transmembrane region" description="Helical" evidence="2">
    <location>
        <begin position="37"/>
        <end position="61"/>
    </location>
</feature>
<evidence type="ECO:0000256" key="1">
    <source>
        <dbReference type="SAM" id="MobiDB-lite"/>
    </source>
</evidence>
<dbReference type="AlphaFoldDB" id="A0A838XM03"/>
<organism evidence="4 5">
    <name type="scientific">Stappia taiwanensis</name>
    <dbReference type="NCBI Taxonomy" id="992267"/>
    <lineage>
        <taxon>Bacteria</taxon>
        <taxon>Pseudomonadati</taxon>
        <taxon>Pseudomonadota</taxon>
        <taxon>Alphaproteobacteria</taxon>
        <taxon>Hyphomicrobiales</taxon>
        <taxon>Stappiaceae</taxon>
        <taxon>Stappia</taxon>
    </lineage>
</organism>
<accession>A0A838XM03</accession>
<dbReference type="GO" id="GO:0043164">
    <property type="term" value="P:Gram-negative-bacterium-type cell wall biogenesis"/>
    <property type="evidence" value="ECO:0007669"/>
    <property type="project" value="TreeGrafter"/>
</dbReference>
<keyword evidence="2" id="KW-1133">Transmembrane helix</keyword>
<dbReference type="InterPro" id="IPR014729">
    <property type="entry name" value="Rossmann-like_a/b/a_fold"/>
</dbReference>
<keyword evidence="2" id="KW-0472">Membrane</keyword>
<keyword evidence="2" id="KW-0812">Transmembrane</keyword>
<dbReference type="GO" id="GO:0000270">
    <property type="term" value="P:peptidoglycan metabolic process"/>
    <property type="evidence" value="ECO:0007669"/>
    <property type="project" value="TreeGrafter"/>
</dbReference>
<feature type="compositionally biased region" description="Basic and acidic residues" evidence="1">
    <location>
        <begin position="11"/>
        <end position="24"/>
    </location>
</feature>
<dbReference type="Gene3D" id="3.40.50.620">
    <property type="entry name" value="HUPs"/>
    <property type="match status" value="1"/>
</dbReference>
<dbReference type="PANTHER" id="PTHR30336:SF4">
    <property type="entry name" value="ENVELOPE BIOGENESIS FACTOR ELYC"/>
    <property type="match status" value="1"/>
</dbReference>
<evidence type="ECO:0000256" key="2">
    <source>
        <dbReference type="SAM" id="Phobius"/>
    </source>
</evidence>
<dbReference type="InterPro" id="IPR051599">
    <property type="entry name" value="Cell_Envelope_Assoc"/>
</dbReference>
<dbReference type="GO" id="GO:0005886">
    <property type="term" value="C:plasma membrane"/>
    <property type="evidence" value="ECO:0007669"/>
    <property type="project" value="TreeGrafter"/>
</dbReference>
<name>A0A838XM03_9HYPH</name>
<proteinExistence type="predicted"/>
<dbReference type="RefSeq" id="WP_181759715.1">
    <property type="nucleotide sequence ID" value="NZ_BMCR01000006.1"/>
</dbReference>
<dbReference type="PANTHER" id="PTHR30336">
    <property type="entry name" value="INNER MEMBRANE PROTEIN, PROBABLE PERMEASE"/>
    <property type="match status" value="1"/>
</dbReference>
<dbReference type="Pfam" id="PF02698">
    <property type="entry name" value="DUF218"/>
    <property type="match status" value="1"/>
</dbReference>
<evidence type="ECO:0000259" key="3">
    <source>
        <dbReference type="Pfam" id="PF02698"/>
    </source>
</evidence>
<dbReference type="InterPro" id="IPR003848">
    <property type="entry name" value="DUF218"/>
</dbReference>
<reference evidence="4 5" key="2">
    <citation type="submission" date="2020-08" db="EMBL/GenBank/DDBJ databases">
        <title>Stappia taiwanensis sp. nov., isolated from a coastal thermal spring.</title>
        <authorList>
            <person name="Kampfer P."/>
        </authorList>
    </citation>
    <scope>NUCLEOTIDE SEQUENCE [LARGE SCALE GENOMIC DNA]</scope>
    <source>
        <strain evidence="4 5">DSM 23284</strain>
    </source>
</reference>
<gene>
    <name evidence="4" type="ORF">H1W37_07685</name>
</gene>